<dbReference type="PANTHER" id="PTHR11361:SF34">
    <property type="entry name" value="DNA MISMATCH REPAIR PROTEIN MSH1, MITOCHONDRIAL"/>
    <property type="match status" value="1"/>
</dbReference>
<organism evidence="5 6">
    <name type="scientific">Sulfobacillus benefaciens</name>
    <dbReference type="NCBI Taxonomy" id="453960"/>
    <lineage>
        <taxon>Bacteria</taxon>
        <taxon>Bacillati</taxon>
        <taxon>Bacillota</taxon>
        <taxon>Clostridia</taxon>
        <taxon>Eubacteriales</taxon>
        <taxon>Clostridiales Family XVII. Incertae Sedis</taxon>
        <taxon>Sulfobacillus</taxon>
    </lineage>
</organism>
<evidence type="ECO:0000313" key="5">
    <source>
        <dbReference type="EMBL" id="PSR26280.1"/>
    </source>
</evidence>
<dbReference type="Gene3D" id="3.40.50.300">
    <property type="entry name" value="P-loop containing nucleotide triphosphate hydrolases"/>
    <property type="match status" value="1"/>
</dbReference>
<accession>A0A2T2WVM0</accession>
<dbReference type="GO" id="GO:0005524">
    <property type="term" value="F:ATP binding"/>
    <property type="evidence" value="ECO:0007669"/>
    <property type="project" value="UniProtKB-KW"/>
</dbReference>
<reference evidence="5 6" key="1">
    <citation type="journal article" date="2014" name="BMC Genomics">
        <title>Comparison of environmental and isolate Sulfobacillus genomes reveals diverse carbon, sulfur, nitrogen, and hydrogen metabolisms.</title>
        <authorList>
            <person name="Justice N.B."/>
            <person name="Norman A."/>
            <person name="Brown C.T."/>
            <person name="Singh A."/>
            <person name="Thomas B.C."/>
            <person name="Banfield J.F."/>
        </authorList>
    </citation>
    <scope>NUCLEOTIDE SEQUENCE [LARGE SCALE GENOMIC DNA]</scope>
    <source>
        <strain evidence="5">AMDSBA1</strain>
    </source>
</reference>
<dbReference type="SUPFAM" id="SSF52540">
    <property type="entry name" value="P-loop containing nucleoside triphosphate hydrolases"/>
    <property type="match status" value="1"/>
</dbReference>
<dbReference type="EMBL" id="PXYT01000038">
    <property type="protein sequence ID" value="PSR26280.1"/>
    <property type="molecule type" value="Genomic_DNA"/>
</dbReference>
<evidence type="ECO:0000259" key="4">
    <source>
        <dbReference type="SMART" id="SM00534"/>
    </source>
</evidence>
<evidence type="ECO:0000313" key="6">
    <source>
        <dbReference type="Proteomes" id="UP000242699"/>
    </source>
</evidence>
<feature type="domain" description="DNA mismatch repair proteins mutS family" evidence="4">
    <location>
        <begin position="323"/>
        <end position="505"/>
    </location>
</feature>
<dbReference type="AlphaFoldDB" id="A0A2T2WVM0"/>
<gene>
    <name evidence="5" type="ORF">C7B43_14345</name>
</gene>
<dbReference type="GO" id="GO:0006298">
    <property type="term" value="P:mismatch repair"/>
    <property type="evidence" value="ECO:0007669"/>
    <property type="project" value="InterPro"/>
</dbReference>
<comment type="caution">
    <text evidence="5">The sequence shown here is derived from an EMBL/GenBank/DDBJ whole genome shotgun (WGS) entry which is preliminary data.</text>
</comment>
<dbReference type="PANTHER" id="PTHR11361">
    <property type="entry name" value="DNA MISMATCH REPAIR PROTEIN MUTS FAMILY MEMBER"/>
    <property type="match status" value="1"/>
</dbReference>
<dbReference type="InterPro" id="IPR027417">
    <property type="entry name" value="P-loop_NTPase"/>
</dbReference>
<dbReference type="Pfam" id="PF00488">
    <property type="entry name" value="MutS_V"/>
    <property type="match status" value="1"/>
</dbReference>
<dbReference type="GO" id="GO:0005829">
    <property type="term" value="C:cytosol"/>
    <property type="evidence" value="ECO:0007669"/>
    <property type="project" value="TreeGrafter"/>
</dbReference>
<proteinExistence type="predicted"/>
<name>A0A2T2WVM0_9FIRM</name>
<dbReference type="GO" id="GO:0140664">
    <property type="term" value="F:ATP-dependent DNA damage sensor activity"/>
    <property type="evidence" value="ECO:0007669"/>
    <property type="project" value="InterPro"/>
</dbReference>
<evidence type="ECO:0000256" key="2">
    <source>
        <dbReference type="ARBA" id="ARBA00022840"/>
    </source>
</evidence>
<keyword evidence="2" id="KW-0067">ATP-binding</keyword>
<evidence type="ECO:0000256" key="3">
    <source>
        <dbReference type="ARBA" id="ARBA00023125"/>
    </source>
</evidence>
<dbReference type="InterPro" id="IPR000432">
    <property type="entry name" value="DNA_mismatch_repair_MutS_C"/>
</dbReference>
<dbReference type="Proteomes" id="UP000242699">
    <property type="component" value="Unassembled WGS sequence"/>
</dbReference>
<keyword evidence="1" id="KW-0547">Nucleotide-binding</keyword>
<sequence>MKVLLMYADKDFDHESELPPNHQDLASDLGLDTVWNQMAQGDGFVREVARHATLEMLNDPAEIGYRQDILRDCLNHASVVRELYGIAVEAMEREKREYFGLFSHSPTTILRRSLKVMQIFVELLKKLKRISVAHSRLFVSAGFNRFFAMIDEDLGEEYFAHVEHQLQELQFRHGIRISAQLGKGNKGVHYVLHKSRQESRSWFQRLTQKAEPGYTIVIAERDDAGFRALAELQDQGTNLVANALAQAVDHVLGFFVRMRTEVAFYMGCINLRDELVRKGTSICFPEALSPSPRHFTCRGLYDVSLALNLAAPITGNTVHGDGKNLVLITGANQGGKSTFLRSVGLSQLMMQCGMFVPAEEYRASVCYGVFTHYRREEDASMTHGKLDEELHRMSQLADRLRMHSLVLFNESFAATNEREGSEIARQIIDALLEQQVTVFFVTHAYTLARGYYDRRLDSQLFLRAERKQDGTRTFKLIEGEPLETSYGEDLYREIFESAVPGEWAGLKKANNKG</sequence>
<dbReference type="GO" id="GO:0030983">
    <property type="term" value="F:mismatched DNA binding"/>
    <property type="evidence" value="ECO:0007669"/>
    <property type="project" value="InterPro"/>
</dbReference>
<evidence type="ECO:0000256" key="1">
    <source>
        <dbReference type="ARBA" id="ARBA00022741"/>
    </source>
</evidence>
<dbReference type="InterPro" id="IPR045076">
    <property type="entry name" value="MutS"/>
</dbReference>
<keyword evidence="3" id="KW-0238">DNA-binding</keyword>
<dbReference type="SMART" id="SM00534">
    <property type="entry name" value="MUTSac"/>
    <property type="match status" value="1"/>
</dbReference>
<protein>
    <submittedName>
        <fullName evidence="5">DNA mismatch repair protein MutS</fullName>
    </submittedName>
</protein>